<organism evidence="2 3">
    <name type="scientific">Salinirubellus salinus</name>
    <dbReference type="NCBI Taxonomy" id="1364945"/>
    <lineage>
        <taxon>Archaea</taxon>
        <taxon>Methanobacteriati</taxon>
        <taxon>Methanobacteriota</taxon>
        <taxon>Stenosarchaea group</taxon>
        <taxon>Halobacteria</taxon>
        <taxon>Halobacteriales</taxon>
        <taxon>Natronomonadaceae</taxon>
        <taxon>Salinirubellus</taxon>
    </lineage>
</organism>
<feature type="transmembrane region" description="Helical" evidence="1">
    <location>
        <begin position="149"/>
        <end position="167"/>
    </location>
</feature>
<dbReference type="RefSeq" id="WP_260643629.1">
    <property type="nucleotide sequence ID" value="NZ_CP104003.1"/>
</dbReference>
<feature type="transmembrane region" description="Helical" evidence="1">
    <location>
        <begin position="21"/>
        <end position="43"/>
    </location>
</feature>
<dbReference type="AlphaFoldDB" id="A0A9E7R8E0"/>
<sequence length="252" mass="27032">MGTSGDRARLPGWLGRSRRAAVLALLATNAVPLLGVVIFGWSVQTLLVLYWLESGVVGAFNVPKVRRAHGAETAASRKRALRLKSNGSTVSLPEAPATVPDEPVPRPETRRVARFFLGHYGGFWLVHGAFVFLVPLFAGGAGRLGVADLPTLVFATLAAVVSHGVSYRENYLAAGAWRRVSPGERLYAPYGRVLVMHLTIVVGAFVVSAAGTSVAALVVMVLVKTALDLRAHLREHEREGRRSSEGERPVAQ</sequence>
<feature type="transmembrane region" description="Helical" evidence="1">
    <location>
        <begin position="117"/>
        <end position="137"/>
    </location>
</feature>
<name>A0A9E7R8E0_9EURY</name>
<dbReference type="Proteomes" id="UP001057580">
    <property type="component" value="Chromosome"/>
</dbReference>
<reference evidence="2" key="1">
    <citation type="submission" date="2022-09" db="EMBL/GenBank/DDBJ databases">
        <title>Diverse halophilic archaea isolated from saline environments.</title>
        <authorList>
            <person name="Cui H.-L."/>
        </authorList>
    </citation>
    <scope>NUCLEOTIDE SEQUENCE</scope>
    <source>
        <strain evidence="2">ZS-35-S2</strain>
    </source>
</reference>
<protein>
    <submittedName>
        <fullName evidence="2">DUF6498-containing protein</fullName>
    </submittedName>
</protein>
<gene>
    <name evidence="2" type="ORF">N0B31_09525</name>
</gene>
<dbReference type="EMBL" id="CP104003">
    <property type="protein sequence ID" value="UWM56515.1"/>
    <property type="molecule type" value="Genomic_DNA"/>
</dbReference>
<dbReference type="GeneID" id="74942661"/>
<evidence type="ECO:0000256" key="1">
    <source>
        <dbReference type="SAM" id="Phobius"/>
    </source>
</evidence>
<dbReference type="InterPro" id="IPR045466">
    <property type="entry name" value="DUF6498"/>
</dbReference>
<feature type="transmembrane region" description="Helical" evidence="1">
    <location>
        <begin position="194"/>
        <end position="223"/>
    </location>
</feature>
<evidence type="ECO:0000313" key="3">
    <source>
        <dbReference type="Proteomes" id="UP001057580"/>
    </source>
</evidence>
<dbReference type="Pfam" id="PF20108">
    <property type="entry name" value="DUF6498"/>
    <property type="match status" value="1"/>
</dbReference>
<accession>A0A9E7R8E0</accession>
<keyword evidence="3" id="KW-1185">Reference proteome</keyword>
<dbReference type="KEGG" id="ssai:N0B31_09525"/>
<keyword evidence="1" id="KW-0472">Membrane</keyword>
<proteinExistence type="predicted"/>
<evidence type="ECO:0000313" key="2">
    <source>
        <dbReference type="EMBL" id="UWM56515.1"/>
    </source>
</evidence>
<keyword evidence="1" id="KW-1133">Transmembrane helix</keyword>
<keyword evidence="1" id="KW-0812">Transmembrane</keyword>